<feature type="transmembrane region" description="Helical" evidence="1">
    <location>
        <begin position="378"/>
        <end position="400"/>
    </location>
</feature>
<keyword evidence="1" id="KW-0472">Membrane</keyword>
<feature type="transmembrane region" description="Helical" evidence="1">
    <location>
        <begin position="516"/>
        <end position="536"/>
    </location>
</feature>
<evidence type="ECO:0000313" key="3">
    <source>
        <dbReference type="Proteomes" id="UP000620075"/>
    </source>
</evidence>
<sequence>MSSALVGLEPAPWTALFWLEWRLARNRVRAILRNPRRLLPWSLFLIVMLPTLFGRVAATLSPNRSSRRQDITAGDDAVARAVLVPILTAAIAVAPGLGLIAAGLLLLLGSRRSPLRFQSPADARFLIGSGLDSRIVMSWLALRSARRLVLVSAFYLAVFLISVPLFGTGAAGLSSLATAVIAAAWLSTGLSLTGFSASRRWPRQVRLVAMALVAVGVAALVMGAASYVLSPPDPGRQRLALATPPGGWFLSALGGSRLALLGLASLGLALVAFACGVARDCLPEIWQRSTRMFEARRSMLRGELFRRTPTAAHGEGRRARRAVRTSGGWVPGGSLTLAWKEWLTLKRRPFGPWLVLLGLLGPIVLGAAASQAQGGTRIGLLSLAAGGALFLAILRMSMGLGPDLSNPLWWLSPVPLWHRLLLFIAVRTLLPWAPFLIFSATVALLTGWPWWGLPLVATLSFLALLISQAVSLTAYSLLPARSDLRLVQTLRIGLFYLSAAVIGAAALPGGRFRQPAAAVGGPLLVALLLLALMIWFSSRRIAGNGLAFAREESQ</sequence>
<feature type="transmembrane region" description="Helical" evidence="1">
    <location>
        <begin position="451"/>
        <end position="478"/>
    </location>
</feature>
<organism evidence="2 3">
    <name type="scientific">Candidatus Dormiibacter inghamiae</name>
    <dbReference type="NCBI Taxonomy" id="3127013"/>
    <lineage>
        <taxon>Bacteria</taxon>
        <taxon>Bacillati</taxon>
        <taxon>Candidatus Dormiibacterota</taxon>
        <taxon>Candidatus Dormibacteria</taxon>
        <taxon>Candidatus Dormibacterales</taxon>
        <taxon>Candidatus Dormibacteraceae</taxon>
        <taxon>Candidatus Dormiibacter</taxon>
    </lineage>
</organism>
<feature type="transmembrane region" description="Helical" evidence="1">
    <location>
        <begin position="173"/>
        <end position="195"/>
    </location>
</feature>
<feature type="transmembrane region" description="Helical" evidence="1">
    <location>
        <begin position="207"/>
        <end position="229"/>
    </location>
</feature>
<gene>
    <name evidence="2" type="ORF">JF888_03745</name>
</gene>
<dbReference type="RefSeq" id="WP_338176721.1">
    <property type="nucleotide sequence ID" value="NZ_JAEKNQ010000019.1"/>
</dbReference>
<feature type="transmembrane region" description="Helical" evidence="1">
    <location>
        <begin position="350"/>
        <end position="372"/>
    </location>
</feature>
<reference evidence="2 3" key="1">
    <citation type="submission" date="2020-10" db="EMBL/GenBank/DDBJ databases">
        <title>Ca. Dormibacterota MAGs.</title>
        <authorList>
            <person name="Montgomery K."/>
        </authorList>
    </citation>
    <scope>NUCLEOTIDE SEQUENCE [LARGE SCALE GENOMIC DNA]</scope>
    <source>
        <strain evidence="2">SC8811_S16_3</strain>
    </source>
</reference>
<accession>A0A934KF82</accession>
<evidence type="ECO:0000256" key="1">
    <source>
        <dbReference type="SAM" id="Phobius"/>
    </source>
</evidence>
<keyword evidence="1" id="KW-0812">Transmembrane</keyword>
<dbReference type="Proteomes" id="UP000620075">
    <property type="component" value="Unassembled WGS sequence"/>
</dbReference>
<feature type="transmembrane region" description="Helical" evidence="1">
    <location>
        <begin position="78"/>
        <end position="108"/>
    </location>
</feature>
<feature type="transmembrane region" description="Helical" evidence="1">
    <location>
        <begin position="490"/>
        <end position="510"/>
    </location>
</feature>
<feature type="transmembrane region" description="Helical" evidence="1">
    <location>
        <begin position="148"/>
        <end position="167"/>
    </location>
</feature>
<dbReference type="AlphaFoldDB" id="A0A934KF82"/>
<evidence type="ECO:0000313" key="2">
    <source>
        <dbReference type="EMBL" id="MBJ7602296.1"/>
    </source>
</evidence>
<dbReference type="EMBL" id="JAEKNQ010000019">
    <property type="protein sequence ID" value="MBJ7602296.1"/>
    <property type="molecule type" value="Genomic_DNA"/>
</dbReference>
<feature type="transmembrane region" description="Helical" evidence="1">
    <location>
        <begin position="38"/>
        <end position="58"/>
    </location>
</feature>
<name>A0A934KF82_9BACT</name>
<keyword evidence="1" id="KW-1133">Transmembrane helix</keyword>
<protein>
    <submittedName>
        <fullName evidence="2">Uncharacterized protein</fullName>
    </submittedName>
</protein>
<feature type="transmembrane region" description="Helical" evidence="1">
    <location>
        <begin position="420"/>
        <end position="445"/>
    </location>
</feature>
<comment type="caution">
    <text evidence="2">The sequence shown here is derived from an EMBL/GenBank/DDBJ whole genome shotgun (WGS) entry which is preliminary data.</text>
</comment>
<proteinExistence type="predicted"/>
<feature type="transmembrane region" description="Helical" evidence="1">
    <location>
        <begin position="258"/>
        <end position="282"/>
    </location>
</feature>